<evidence type="ECO:0000313" key="12">
    <source>
        <dbReference type="Proteomes" id="UP000291822"/>
    </source>
</evidence>
<dbReference type="GO" id="GO:0006779">
    <property type="term" value="P:porphyrin-containing compound biosynthetic process"/>
    <property type="evidence" value="ECO:0007669"/>
    <property type="project" value="UniProtKB-UniRule"/>
</dbReference>
<evidence type="ECO:0000256" key="2">
    <source>
        <dbReference type="ARBA" id="ARBA00007487"/>
    </source>
</evidence>
<comment type="pathway">
    <text evidence="1 8">Cofactor biosynthesis; adenosylcobalamin biosynthesis; adenosylcobalamin from cob(II)yrinate a,c-diamide: step 2/7.</text>
</comment>
<keyword evidence="8" id="KW-0169">Cobalamin biosynthesis</keyword>
<dbReference type="CDD" id="cd00561">
    <property type="entry name" value="CobA_ACA"/>
    <property type="match status" value="1"/>
</dbReference>
<comment type="function">
    <text evidence="5 8">Required for both de novo synthesis of the corrin ring for the assimilation of exogenous corrinoids. Participates in the adenosylation of a variety of incomplete and complete corrinoids.</text>
</comment>
<keyword evidence="8" id="KW-0963">Cytoplasm</keyword>
<proteinExistence type="inferred from homology"/>
<dbReference type="PIRSF" id="PIRSF015617">
    <property type="entry name" value="Adensltrnsf_CobA"/>
    <property type="match status" value="1"/>
</dbReference>
<dbReference type="GO" id="GO:0008817">
    <property type="term" value="F:corrinoid adenosyltransferase activity"/>
    <property type="evidence" value="ECO:0007669"/>
    <property type="project" value="UniProtKB-UniRule"/>
</dbReference>
<evidence type="ECO:0000256" key="9">
    <source>
        <dbReference type="SAM" id="MobiDB-lite"/>
    </source>
</evidence>
<dbReference type="InterPro" id="IPR003724">
    <property type="entry name" value="CblAdoTrfase_CobA"/>
</dbReference>
<evidence type="ECO:0000256" key="7">
    <source>
        <dbReference type="ARBA" id="ARBA00048692"/>
    </source>
</evidence>
<dbReference type="InterPro" id="IPR025826">
    <property type="entry name" value="Co_AT_N_dom"/>
</dbReference>
<dbReference type="PANTHER" id="PTHR46638">
    <property type="entry name" value="CORRINOID ADENOSYLTRANSFERASE"/>
    <property type="match status" value="1"/>
</dbReference>
<accession>A0A4R0YKY0</accession>
<dbReference type="GO" id="GO:0005524">
    <property type="term" value="F:ATP binding"/>
    <property type="evidence" value="ECO:0007669"/>
    <property type="project" value="UniProtKB-UniRule"/>
</dbReference>
<dbReference type="Proteomes" id="UP000291822">
    <property type="component" value="Unassembled WGS sequence"/>
</dbReference>
<keyword evidence="8" id="KW-0067">ATP-binding</keyword>
<feature type="region of interest" description="Disordered" evidence="9">
    <location>
        <begin position="1"/>
        <end position="29"/>
    </location>
</feature>
<evidence type="ECO:0000259" key="10">
    <source>
        <dbReference type="Pfam" id="PF12557"/>
    </source>
</evidence>
<dbReference type="AlphaFoldDB" id="A0A4R0YKY0"/>
<sequence length="211" mass="23146">MTHTPDQPRDEGDATAQRHRERMQRKKELVDRKIARATIERGVLVVNTGNGKGKSSSGFGMLARSLGHGFHAGVVQFIKGSFSTGEEAFFRRFPDELDYHVMGEGYTWETQDRERDIRAAQAAWQVAAGMLADARYDFVLLDELNIALVKGYVGVAQVCDALAARPPAQHVVVTGRGAPDALLALADTVTEMRLVKHAFEAGIKAQKGIEL</sequence>
<evidence type="ECO:0000256" key="5">
    <source>
        <dbReference type="ARBA" id="ARBA00024929"/>
    </source>
</evidence>
<dbReference type="Pfam" id="PF12557">
    <property type="entry name" value="Co_AT_N"/>
    <property type="match status" value="1"/>
</dbReference>
<evidence type="ECO:0000313" key="11">
    <source>
        <dbReference type="EMBL" id="TCI06955.1"/>
    </source>
</evidence>
<dbReference type="UniPathway" id="UPA00148">
    <property type="reaction ID" value="UER00233"/>
</dbReference>
<dbReference type="PANTHER" id="PTHR46638:SF1">
    <property type="entry name" value="CORRINOID ADENOSYLTRANSFERASE"/>
    <property type="match status" value="1"/>
</dbReference>
<evidence type="ECO:0000256" key="8">
    <source>
        <dbReference type="PIRNR" id="PIRNR015617"/>
    </source>
</evidence>
<feature type="domain" description="Cob(I)alamin adenosyltransferase N-terminal" evidence="10">
    <location>
        <begin position="16"/>
        <end position="34"/>
    </location>
</feature>
<dbReference type="EC" id="2.5.1.17" evidence="3 8"/>
<reference evidence="11 12" key="1">
    <citation type="submission" date="2019-02" db="EMBL/GenBank/DDBJ databases">
        <title>Dyella amyloliquefaciens sp. nov., isolated from forest soil.</title>
        <authorList>
            <person name="Gao Z.-H."/>
            <person name="Qiu L.-H."/>
        </authorList>
    </citation>
    <scope>NUCLEOTIDE SEQUENCE [LARGE SCALE GENOMIC DNA]</scope>
    <source>
        <strain evidence="11 12">KACC 12747</strain>
    </source>
</reference>
<dbReference type="Pfam" id="PF02572">
    <property type="entry name" value="CobA_CobO_BtuR"/>
    <property type="match status" value="1"/>
</dbReference>
<comment type="caution">
    <text evidence="11">The sequence shown here is derived from an EMBL/GenBank/DDBJ whole genome shotgun (WGS) entry which is preliminary data.</text>
</comment>
<keyword evidence="8 11" id="KW-0808">Transferase</keyword>
<comment type="catalytic activity">
    <reaction evidence="7 8">
        <text>2 cob(II)alamin + reduced [electron-transfer flavoprotein] + 2 ATP = 2 adenosylcob(III)alamin + 2 triphosphate + oxidized [electron-transfer flavoprotein] + 3 H(+)</text>
        <dbReference type="Rhea" id="RHEA:28671"/>
        <dbReference type="Rhea" id="RHEA-COMP:10685"/>
        <dbReference type="Rhea" id="RHEA-COMP:10686"/>
        <dbReference type="ChEBI" id="CHEBI:15378"/>
        <dbReference type="ChEBI" id="CHEBI:16304"/>
        <dbReference type="ChEBI" id="CHEBI:18036"/>
        <dbReference type="ChEBI" id="CHEBI:18408"/>
        <dbReference type="ChEBI" id="CHEBI:30616"/>
        <dbReference type="ChEBI" id="CHEBI:57692"/>
        <dbReference type="ChEBI" id="CHEBI:58307"/>
        <dbReference type="EC" id="2.5.1.17"/>
    </reaction>
</comment>
<dbReference type="NCBIfam" id="NF004637">
    <property type="entry name" value="PRK05986.1"/>
    <property type="match status" value="1"/>
</dbReference>
<evidence type="ECO:0000256" key="6">
    <source>
        <dbReference type="ARBA" id="ARBA00048555"/>
    </source>
</evidence>
<feature type="compositionally biased region" description="Basic and acidic residues" evidence="9">
    <location>
        <begin position="1"/>
        <end position="18"/>
    </location>
</feature>
<comment type="subcellular location">
    <subcellularLocation>
        <location evidence="8">Cytoplasm</location>
    </subcellularLocation>
</comment>
<protein>
    <recommendedName>
        <fullName evidence="3 8">Corrinoid adenosyltransferase</fullName>
        <ecNumber evidence="3 8">2.5.1.17</ecNumber>
    </recommendedName>
    <alternativeName>
        <fullName evidence="8">Cob(II)alamin adenosyltransferase</fullName>
    </alternativeName>
    <alternativeName>
        <fullName evidence="8">Cob(II)yrinic acid a,c-diamide adenosyltransferase</fullName>
    </alternativeName>
</protein>
<dbReference type="Gene3D" id="3.40.50.300">
    <property type="entry name" value="P-loop containing nucleotide triphosphate hydrolases"/>
    <property type="match status" value="1"/>
</dbReference>
<evidence type="ECO:0000256" key="3">
    <source>
        <dbReference type="ARBA" id="ARBA00012454"/>
    </source>
</evidence>
<organism evidence="11 12">
    <name type="scientific">Dyella soli</name>
    <dbReference type="NCBI Taxonomy" id="522319"/>
    <lineage>
        <taxon>Bacteria</taxon>
        <taxon>Pseudomonadati</taxon>
        <taxon>Pseudomonadota</taxon>
        <taxon>Gammaproteobacteria</taxon>
        <taxon>Lysobacterales</taxon>
        <taxon>Rhodanobacteraceae</taxon>
        <taxon>Dyella</taxon>
    </lineage>
</organism>
<dbReference type="GO" id="GO:0009236">
    <property type="term" value="P:cobalamin biosynthetic process"/>
    <property type="evidence" value="ECO:0007669"/>
    <property type="project" value="UniProtKB-UniRule"/>
</dbReference>
<comment type="similarity">
    <text evidence="2 8">Belongs to the Cob(I)alamin adenosyltransferase family.</text>
</comment>
<dbReference type="EMBL" id="SJTG01000005">
    <property type="protein sequence ID" value="TCI06955.1"/>
    <property type="molecule type" value="Genomic_DNA"/>
</dbReference>
<keyword evidence="8" id="KW-0547">Nucleotide-binding</keyword>
<keyword evidence="4 8" id="KW-0627">Porphyrin biosynthesis</keyword>
<dbReference type="GO" id="GO:0005737">
    <property type="term" value="C:cytoplasm"/>
    <property type="evidence" value="ECO:0007669"/>
    <property type="project" value="UniProtKB-SubCell"/>
</dbReference>
<gene>
    <name evidence="11" type="primary">cobO</name>
    <name evidence="11" type="ORF">EZM97_30525</name>
</gene>
<keyword evidence="12" id="KW-1185">Reference proteome</keyword>
<dbReference type="SUPFAM" id="SSF52540">
    <property type="entry name" value="P-loop containing nucleoside triphosphate hydrolases"/>
    <property type="match status" value="1"/>
</dbReference>
<name>A0A4R0YKY0_9GAMM</name>
<dbReference type="InterPro" id="IPR027417">
    <property type="entry name" value="P-loop_NTPase"/>
</dbReference>
<evidence type="ECO:0000256" key="1">
    <source>
        <dbReference type="ARBA" id="ARBA00005121"/>
    </source>
</evidence>
<dbReference type="RefSeq" id="WP_131411890.1">
    <property type="nucleotide sequence ID" value="NZ_SJTG01000005.1"/>
</dbReference>
<comment type="catalytic activity">
    <reaction evidence="6 8">
        <text>2 cob(II)yrinate a,c diamide + reduced [electron-transfer flavoprotein] + 2 ATP = 2 adenosylcob(III)yrinate a,c-diamide + 2 triphosphate + oxidized [electron-transfer flavoprotein] + 3 H(+)</text>
        <dbReference type="Rhea" id="RHEA:11528"/>
        <dbReference type="Rhea" id="RHEA-COMP:10685"/>
        <dbReference type="Rhea" id="RHEA-COMP:10686"/>
        <dbReference type="ChEBI" id="CHEBI:15378"/>
        <dbReference type="ChEBI" id="CHEBI:18036"/>
        <dbReference type="ChEBI" id="CHEBI:30616"/>
        <dbReference type="ChEBI" id="CHEBI:57692"/>
        <dbReference type="ChEBI" id="CHEBI:58307"/>
        <dbReference type="ChEBI" id="CHEBI:58503"/>
        <dbReference type="ChEBI" id="CHEBI:58537"/>
        <dbReference type="EC" id="2.5.1.17"/>
    </reaction>
</comment>
<evidence type="ECO:0000256" key="4">
    <source>
        <dbReference type="ARBA" id="ARBA00023244"/>
    </source>
</evidence>
<dbReference type="NCBIfam" id="TIGR00708">
    <property type="entry name" value="cobA"/>
    <property type="match status" value="1"/>
</dbReference>